<reference evidence="3" key="1">
    <citation type="submission" date="2016-01" db="EMBL/GenBank/DDBJ databases">
        <authorList>
            <person name="Peeters C."/>
        </authorList>
    </citation>
    <scope>NUCLEOTIDE SEQUENCE [LARGE SCALE GENOMIC DNA]</scope>
    <source>
        <strain evidence="3">LMG 29323</strain>
    </source>
</reference>
<evidence type="ECO:0000313" key="3">
    <source>
        <dbReference type="EMBL" id="SAK81273.1"/>
    </source>
</evidence>
<sequence>MASLPLTAVEIQEATRNAPAHADDRFEKALFTREFLSVDIGQVVDELNQKGYFAFPCALTPETVARIERDATETKHSLNVNKVSGVFSERQYYLTNLLAVSKTFYDFATSRFVFGVSEGYLGDQFRLKALRYYETYGGHHMQWHTDNKTDREFAQIPGIIFIFYVSDVEDGEFQYVEGSHLWSGEKAYSDYTDEFIAENFASSVKSFRMPRGSLVIYNTYGIHRARPVADKNFVRKSVFFQVDSEIQKSEPIIVNTEFVSRLDERTSTFLGFGRPSNYDVFPDTTLQSLPLDRTMLSVMGKYLCFRLSRAAFARVPEALKPLLRKMIGK</sequence>
<dbReference type="OrthoDB" id="442807at2"/>
<evidence type="ECO:0000259" key="2">
    <source>
        <dbReference type="PROSITE" id="PS51471"/>
    </source>
</evidence>
<keyword evidence="4" id="KW-1185">Reference proteome</keyword>
<dbReference type="InterPro" id="IPR008775">
    <property type="entry name" value="Phytyl_CoA_dOase-like"/>
</dbReference>
<dbReference type="STRING" id="1777141.AWB80_05188"/>
<dbReference type="GO" id="GO:0046872">
    <property type="term" value="F:metal ion binding"/>
    <property type="evidence" value="ECO:0007669"/>
    <property type="project" value="UniProtKB-KW"/>
</dbReference>
<comment type="similarity">
    <text evidence="1">Belongs to the iron/ascorbate-dependent oxidoreductase family.</text>
</comment>
<dbReference type="GO" id="GO:0016706">
    <property type="term" value="F:2-oxoglutarate-dependent dioxygenase activity"/>
    <property type="evidence" value="ECO:0007669"/>
    <property type="project" value="UniProtKB-ARBA"/>
</dbReference>
<keyword evidence="3" id="KW-0223">Dioxygenase</keyword>
<organism evidence="3 4">
    <name type="scientific">Caballeronia pedi</name>
    <dbReference type="NCBI Taxonomy" id="1777141"/>
    <lineage>
        <taxon>Bacteria</taxon>
        <taxon>Pseudomonadati</taxon>
        <taxon>Pseudomonadota</taxon>
        <taxon>Betaproteobacteria</taxon>
        <taxon>Burkholderiales</taxon>
        <taxon>Burkholderiaceae</taxon>
        <taxon>Caballeronia</taxon>
    </lineage>
</organism>
<dbReference type="Gene3D" id="2.60.120.620">
    <property type="entry name" value="q2cbj1_9rhob like domain"/>
    <property type="match status" value="1"/>
</dbReference>
<dbReference type="AlphaFoldDB" id="A0A158CFX7"/>
<dbReference type="InterPro" id="IPR005123">
    <property type="entry name" value="Oxoglu/Fe-dep_dioxygenase_dom"/>
</dbReference>
<dbReference type="Proteomes" id="UP000054911">
    <property type="component" value="Unassembled WGS sequence"/>
</dbReference>
<dbReference type="RefSeq" id="WP_061177543.1">
    <property type="nucleotide sequence ID" value="NZ_FCOE02000020.1"/>
</dbReference>
<evidence type="ECO:0000313" key="4">
    <source>
        <dbReference type="Proteomes" id="UP000054911"/>
    </source>
</evidence>
<dbReference type="Pfam" id="PF05721">
    <property type="entry name" value="PhyH"/>
    <property type="match status" value="1"/>
</dbReference>
<gene>
    <name evidence="3" type="ORF">AWB80_05188</name>
</gene>
<comment type="caution">
    <text evidence="3">The sequence shown here is derived from an EMBL/GenBank/DDBJ whole genome shotgun (WGS) entry which is preliminary data.</text>
</comment>
<protein>
    <submittedName>
        <fullName evidence="3">Phytanoyl-CoA dioxygenase (PhyH)</fullName>
    </submittedName>
</protein>
<proteinExistence type="inferred from homology"/>
<keyword evidence="1" id="KW-0408">Iron</keyword>
<dbReference type="EMBL" id="FCOE02000020">
    <property type="protein sequence ID" value="SAK81273.1"/>
    <property type="molecule type" value="Genomic_DNA"/>
</dbReference>
<keyword evidence="1" id="KW-0479">Metal-binding</keyword>
<evidence type="ECO:0000256" key="1">
    <source>
        <dbReference type="RuleBase" id="RU003682"/>
    </source>
</evidence>
<dbReference type="PROSITE" id="PS51471">
    <property type="entry name" value="FE2OG_OXY"/>
    <property type="match status" value="1"/>
</dbReference>
<accession>A0A158CFX7</accession>
<name>A0A158CFX7_9BURK</name>
<dbReference type="SUPFAM" id="SSF51197">
    <property type="entry name" value="Clavaminate synthase-like"/>
    <property type="match status" value="1"/>
</dbReference>
<keyword evidence="1" id="KW-0560">Oxidoreductase</keyword>
<feature type="domain" description="Fe2OG dioxygenase" evidence="2">
    <location>
        <begin position="123"/>
        <end position="244"/>
    </location>
</feature>